<gene>
    <name evidence="8" type="primary">Toe1</name>
    <name evidence="8" type="ORF">SCLMEX_R06223</name>
</gene>
<accession>A0A7K8WXN6</accession>
<dbReference type="InterPro" id="IPR006941">
    <property type="entry name" value="RNase_CAF1"/>
</dbReference>
<dbReference type="Gene3D" id="3.30.420.10">
    <property type="entry name" value="Ribonuclease H-like superfamily/Ribonuclease H"/>
    <property type="match status" value="2"/>
</dbReference>
<dbReference type="GO" id="GO:0034472">
    <property type="term" value="P:snRNA 3'-end processing"/>
    <property type="evidence" value="ECO:0007669"/>
    <property type="project" value="TreeGrafter"/>
</dbReference>
<dbReference type="GO" id="GO:0000175">
    <property type="term" value="F:3'-5'-RNA exonuclease activity"/>
    <property type="evidence" value="ECO:0007669"/>
    <property type="project" value="TreeGrafter"/>
</dbReference>
<sequence length="402" mass="45569">PVQAQNTYLCQIYNLTLLCTEDYVVEPQSVQFLVQHGFDFNKQYSQGIPYHKGNDKGNESQSQGVRTLFLELIRAKKPLVLHNGLIDLVFLYQCFYAQLPESLGTFTADLSEMFPAGIYDTKYASEFETRFVASYLEYAYKKCKRENCKLKDSSGKHLIVEFCNYPANMSQYIDYRYCSLEEESHNTGEESKVPVCEKFSAYGWCPKGVKCPQSHNIDRIIDEDDKLWEKRKKRKHRWKHKNTKASAKVFKEENSGEQMEQAQNGEEGPPQKQSCYEPAAATELAEITPNGKGRTLEENSMDVETTEAAGAAGKKKETHVPPSQGGTHRAGFDAFMTGYIMAYVWMLKQGENTDTGAGPWLPDCHNKLYLSGKSVPLQIVKSLFSKSSKAHSEKIKLAWDSA</sequence>
<dbReference type="InterPro" id="IPR012337">
    <property type="entry name" value="RNaseH-like_sf"/>
</dbReference>
<reference evidence="8 9" key="1">
    <citation type="submission" date="2019-09" db="EMBL/GenBank/DDBJ databases">
        <title>Bird 10,000 Genomes (B10K) Project - Family phase.</title>
        <authorList>
            <person name="Zhang G."/>
        </authorList>
    </citation>
    <scope>NUCLEOTIDE SEQUENCE [LARGE SCALE GENOMIC DNA]</scope>
    <source>
        <strain evidence="8">B10K-DU-001-03</strain>
        <tissue evidence="8">Muscle</tissue>
    </source>
</reference>
<evidence type="ECO:0000256" key="6">
    <source>
        <dbReference type="SAM" id="MobiDB-lite"/>
    </source>
</evidence>
<dbReference type="PROSITE" id="PS50103">
    <property type="entry name" value="ZF_C3H1"/>
    <property type="match status" value="1"/>
</dbReference>
<feature type="compositionally biased region" description="Basic residues" evidence="6">
    <location>
        <begin position="232"/>
        <end position="243"/>
    </location>
</feature>
<evidence type="ECO:0000256" key="2">
    <source>
        <dbReference type="ARBA" id="ARBA00022723"/>
    </source>
</evidence>
<feature type="non-terminal residue" evidence="8">
    <location>
        <position position="1"/>
    </location>
</feature>
<dbReference type="GO" id="GO:0017069">
    <property type="term" value="F:snRNA binding"/>
    <property type="evidence" value="ECO:0007669"/>
    <property type="project" value="TreeGrafter"/>
</dbReference>
<dbReference type="Pfam" id="PF04857">
    <property type="entry name" value="CAF1"/>
    <property type="match status" value="2"/>
</dbReference>
<protein>
    <submittedName>
        <fullName evidence="8">TOE1 protein</fullName>
    </submittedName>
</protein>
<organism evidence="8 9">
    <name type="scientific">Sclerurus mexicanus</name>
    <name type="common">tawny-throated leaftosser</name>
    <dbReference type="NCBI Taxonomy" id="265632"/>
    <lineage>
        <taxon>Eukaryota</taxon>
        <taxon>Metazoa</taxon>
        <taxon>Chordata</taxon>
        <taxon>Craniata</taxon>
        <taxon>Vertebrata</taxon>
        <taxon>Euteleostomi</taxon>
        <taxon>Archelosauria</taxon>
        <taxon>Archosauria</taxon>
        <taxon>Dinosauria</taxon>
        <taxon>Saurischia</taxon>
        <taxon>Theropoda</taxon>
        <taxon>Coelurosauria</taxon>
        <taxon>Aves</taxon>
        <taxon>Neognathae</taxon>
        <taxon>Neoaves</taxon>
        <taxon>Telluraves</taxon>
        <taxon>Australaves</taxon>
        <taxon>Passeriformes</taxon>
        <taxon>Furnariidae</taxon>
        <taxon>Sclerurus</taxon>
    </lineage>
</organism>
<comment type="caution">
    <text evidence="8">The sequence shown here is derived from an EMBL/GenBank/DDBJ whole genome shotgun (WGS) entry which is preliminary data.</text>
</comment>
<dbReference type="Pfam" id="PF00642">
    <property type="entry name" value="zf-CCCH"/>
    <property type="match status" value="1"/>
</dbReference>
<comment type="similarity">
    <text evidence="1">Belongs to the CAF1 family.</text>
</comment>
<dbReference type="Proteomes" id="UP000588334">
    <property type="component" value="Unassembled WGS sequence"/>
</dbReference>
<dbReference type="AlphaFoldDB" id="A0A7K8WXN6"/>
<feature type="zinc finger region" description="C3H1-type" evidence="5">
    <location>
        <begin position="190"/>
        <end position="218"/>
    </location>
</feature>
<feature type="domain" description="C3H1-type" evidence="7">
    <location>
        <begin position="190"/>
        <end position="218"/>
    </location>
</feature>
<dbReference type="PANTHER" id="PTHR15092">
    <property type="entry name" value="POLY A -SPECIFIC RIBONUCLEASE/TARGET OF EGR1, MEMBER 1"/>
    <property type="match status" value="1"/>
</dbReference>
<dbReference type="GO" id="GO:0008270">
    <property type="term" value="F:zinc ion binding"/>
    <property type="evidence" value="ECO:0007669"/>
    <property type="project" value="UniProtKB-KW"/>
</dbReference>
<keyword evidence="4 5" id="KW-0862">Zinc</keyword>
<dbReference type="InterPro" id="IPR000571">
    <property type="entry name" value="Znf_CCCH"/>
</dbReference>
<evidence type="ECO:0000256" key="3">
    <source>
        <dbReference type="ARBA" id="ARBA00022771"/>
    </source>
</evidence>
<feature type="region of interest" description="Disordered" evidence="6">
    <location>
        <begin position="232"/>
        <end position="329"/>
    </location>
</feature>
<evidence type="ECO:0000259" key="7">
    <source>
        <dbReference type="PROSITE" id="PS50103"/>
    </source>
</evidence>
<name>A0A7K8WXN6_9FURN</name>
<dbReference type="InterPro" id="IPR051181">
    <property type="entry name" value="CAF1_poly(A)_ribonucleases"/>
</dbReference>
<dbReference type="EMBL" id="VWZF01006837">
    <property type="protein sequence ID" value="NXF83354.1"/>
    <property type="molecule type" value="Genomic_DNA"/>
</dbReference>
<evidence type="ECO:0000256" key="4">
    <source>
        <dbReference type="ARBA" id="ARBA00022833"/>
    </source>
</evidence>
<dbReference type="SUPFAM" id="SSF53098">
    <property type="entry name" value="Ribonuclease H-like"/>
    <property type="match status" value="1"/>
</dbReference>
<proteinExistence type="inferred from homology"/>
<dbReference type="SMART" id="SM00356">
    <property type="entry name" value="ZnF_C3H1"/>
    <property type="match status" value="1"/>
</dbReference>
<keyword evidence="2 5" id="KW-0479">Metal-binding</keyword>
<evidence type="ECO:0000256" key="1">
    <source>
        <dbReference type="ARBA" id="ARBA00008372"/>
    </source>
</evidence>
<keyword evidence="3 5" id="KW-0863">Zinc-finger</keyword>
<keyword evidence="9" id="KW-1185">Reference proteome</keyword>
<evidence type="ECO:0000313" key="9">
    <source>
        <dbReference type="Proteomes" id="UP000588334"/>
    </source>
</evidence>
<feature type="non-terminal residue" evidence="8">
    <location>
        <position position="402"/>
    </location>
</feature>
<dbReference type="GO" id="GO:0015030">
    <property type="term" value="C:Cajal body"/>
    <property type="evidence" value="ECO:0007669"/>
    <property type="project" value="TreeGrafter"/>
</dbReference>
<dbReference type="InterPro" id="IPR036397">
    <property type="entry name" value="RNaseH_sf"/>
</dbReference>
<dbReference type="PANTHER" id="PTHR15092:SF37">
    <property type="entry name" value="TARGET OF EGR1 PROTEIN 1"/>
    <property type="match status" value="1"/>
</dbReference>
<dbReference type="OrthoDB" id="414075at2759"/>
<dbReference type="SUPFAM" id="SSF90229">
    <property type="entry name" value="CCCH zinc finger"/>
    <property type="match status" value="1"/>
</dbReference>
<dbReference type="InterPro" id="IPR036855">
    <property type="entry name" value="Znf_CCCH_sf"/>
</dbReference>
<evidence type="ECO:0000313" key="8">
    <source>
        <dbReference type="EMBL" id="NXF83354.1"/>
    </source>
</evidence>
<evidence type="ECO:0000256" key="5">
    <source>
        <dbReference type="PROSITE-ProRule" id="PRU00723"/>
    </source>
</evidence>